<dbReference type="InterPro" id="IPR011701">
    <property type="entry name" value="MFS"/>
</dbReference>
<evidence type="ECO:0000259" key="8">
    <source>
        <dbReference type="PROSITE" id="PS50850"/>
    </source>
</evidence>
<dbReference type="PANTHER" id="PTHR23504">
    <property type="entry name" value="MAJOR FACILITATOR SUPERFAMILY DOMAIN-CONTAINING PROTEIN 10"/>
    <property type="match status" value="1"/>
</dbReference>
<comment type="caution">
    <text evidence="9">The sequence shown here is derived from an EMBL/GenBank/DDBJ whole genome shotgun (WGS) entry which is preliminary data.</text>
</comment>
<dbReference type="OrthoDB" id="419616at2759"/>
<feature type="transmembrane region" description="Helical" evidence="7">
    <location>
        <begin position="338"/>
        <end position="361"/>
    </location>
</feature>
<feature type="region of interest" description="Disordered" evidence="6">
    <location>
        <begin position="228"/>
        <end position="256"/>
    </location>
</feature>
<comment type="subcellular location">
    <subcellularLocation>
        <location evidence="1">Membrane</location>
        <topology evidence="1">Multi-pass membrane protein</topology>
    </subcellularLocation>
</comment>
<evidence type="ECO:0000256" key="7">
    <source>
        <dbReference type="SAM" id="Phobius"/>
    </source>
</evidence>
<evidence type="ECO:0000313" key="10">
    <source>
        <dbReference type="Proteomes" id="UP000683000"/>
    </source>
</evidence>
<dbReference type="PRINTS" id="PR01035">
    <property type="entry name" value="TCRTETA"/>
</dbReference>
<keyword evidence="2" id="KW-0813">Transport</keyword>
<dbReference type="AlphaFoldDB" id="A0A8I2YKJ6"/>
<evidence type="ECO:0000256" key="5">
    <source>
        <dbReference type="ARBA" id="ARBA00023136"/>
    </source>
</evidence>
<dbReference type="PANTHER" id="PTHR23504:SF15">
    <property type="entry name" value="MAJOR FACILITATOR SUPERFAMILY (MFS) PROFILE DOMAIN-CONTAINING PROTEIN"/>
    <property type="match status" value="1"/>
</dbReference>
<feature type="transmembrane region" description="Helical" evidence="7">
    <location>
        <begin position="373"/>
        <end position="396"/>
    </location>
</feature>
<dbReference type="EMBL" id="JAGFBS010000022">
    <property type="protein sequence ID" value="KAG6373437.1"/>
    <property type="molecule type" value="Genomic_DNA"/>
</dbReference>
<feature type="transmembrane region" description="Helical" evidence="7">
    <location>
        <begin position="200"/>
        <end position="222"/>
    </location>
</feature>
<dbReference type="Gene3D" id="1.20.1250.20">
    <property type="entry name" value="MFS general substrate transporter like domains"/>
    <property type="match status" value="1"/>
</dbReference>
<organism evidence="9 10">
    <name type="scientific">Boletus reticuloceps</name>
    <dbReference type="NCBI Taxonomy" id="495285"/>
    <lineage>
        <taxon>Eukaryota</taxon>
        <taxon>Fungi</taxon>
        <taxon>Dikarya</taxon>
        <taxon>Basidiomycota</taxon>
        <taxon>Agaricomycotina</taxon>
        <taxon>Agaricomycetes</taxon>
        <taxon>Agaricomycetidae</taxon>
        <taxon>Boletales</taxon>
        <taxon>Boletineae</taxon>
        <taxon>Boletaceae</taxon>
        <taxon>Boletoideae</taxon>
        <taxon>Boletus</taxon>
    </lineage>
</organism>
<feature type="compositionally biased region" description="Low complexity" evidence="6">
    <location>
        <begin position="238"/>
        <end position="252"/>
    </location>
</feature>
<accession>A0A8I2YKJ6</accession>
<reference evidence="9" key="1">
    <citation type="submission" date="2021-03" db="EMBL/GenBank/DDBJ databases">
        <title>Evolutionary innovations through gain and loss of genes in the ectomycorrhizal Boletales.</title>
        <authorList>
            <person name="Wu G."/>
            <person name="Miyauchi S."/>
            <person name="Morin E."/>
            <person name="Yang Z.-L."/>
            <person name="Xu J."/>
            <person name="Martin F.M."/>
        </authorList>
    </citation>
    <scope>NUCLEOTIDE SEQUENCE</scope>
    <source>
        <strain evidence="9">BR01</strain>
    </source>
</reference>
<feature type="transmembrane region" description="Helical" evidence="7">
    <location>
        <begin position="440"/>
        <end position="460"/>
    </location>
</feature>
<keyword evidence="3 7" id="KW-0812">Transmembrane</keyword>
<dbReference type="Pfam" id="PF07690">
    <property type="entry name" value="MFS_1"/>
    <property type="match status" value="1"/>
</dbReference>
<dbReference type="GO" id="GO:0016020">
    <property type="term" value="C:membrane"/>
    <property type="evidence" value="ECO:0007669"/>
    <property type="project" value="UniProtKB-SubCell"/>
</dbReference>
<evidence type="ECO:0000256" key="3">
    <source>
        <dbReference type="ARBA" id="ARBA00022692"/>
    </source>
</evidence>
<dbReference type="PROSITE" id="PS50850">
    <property type="entry name" value="MFS"/>
    <property type="match status" value="1"/>
</dbReference>
<dbReference type="InterPro" id="IPR020846">
    <property type="entry name" value="MFS_dom"/>
</dbReference>
<proteinExistence type="predicted"/>
<sequence length="471" mass="50746">MTSHDRCPDEEIPLLQGKTKTPLPWSQLSLVLTSLLAEPFASAYIFPFINQLIGELGITGGDDRKIGYYAGLIESLFFVTQALTTWQWSRLSDFIGRRPVILTGLLGLTVSTFAFGLSRTLGTLIISRCIAGVLNGNIGVMKSMLGDLTDHTNMAKVFTLVPAIFAVGLTIAPLFGGALAKPQDRWPDIFQGEFWAMYPYFLPSLVAGCFTLLTFFICAIFLKESLPSKTGKRPPSDSPANENPPENPPTSDAQPVPMSTILKTYSVMLPIINYGLLGLIDIGIFVLLPLFCSSPIEIGGLGLPPPIIGTFLAVFGIVDGSVQALFCATLIEWLGAKMLFSWAILFFYPAILLFPIMSAVVTAQGTVGPTIGILLVMQLISLVLMDLAFPVIFIFVTKAAPNKQSLGSVNGLGQSLVSTARAIGPALTTSLFAASKEYNILGGNLVYVILAILTTFLVILSRRLPALKDEE</sequence>
<name>A0A8I2YKJ6_9AGAM</name>
<feature type="domain" description="Major facilitator superfamily (MFS) profile" evidence="8">
    <location>
        <begin position="27"/>
        <end position="463"/>
    </location>
</feature>
<keyword evidence="10" id="KW-1185">Reference proteome</keyword>
<gene>
    <name evidence="9" type="ORF">JVT61DRAFT_6588</name>
</gene>
<dbReference type="Proteomes" id="UP000683000">
    <property type="component" value="Unassembled WGS sequence"/>
</dbReference>
<feature type="transmembrane region" description="Helical" evidence="7">
    <location>
        <begin position="271"/>
        <end position="291"/>
    </location>
</feature>
<evidence type="ECO:0000256" key="2">
    <source>
        <dbReference type="ARBA" id="ARBA00022448"/>
    </source>
</evidence>
<evidence type="ECO:0000313" key="9">
    <source>
        <dbReference type="EMBL" id="KAG6373437.1"/>
    </source>
</evidence>
<keyword evidence="5 7" id="KW-0472">Membrane</keyword>
<feature type="transmembrane region" description="Helical" evidence="7">
    <location>
        <begin position="28"/>
        <end position="46"/>
    </location>
</feature>
<feature type="transmembrane region" description="Helical" evidence="7">
    <location>
        <begin position="100"/>
        <end position="118"/>
    </location>
</feature>
<protein>
    <submittedName>
        <fullName evidence="9">MFS general substrate transporter</fullName>
    </submittedName>
</protein>
<evidence type="ECO:0000256" key="4">
    <source>
        <dbReference type="ARBA" id="ARBA00022989"/>
    </source>
</evidence>
<dbReference type="InterPro" id="IPR001958">
    <property type="entry name" value="Tet-R_TetA/multi-R_MdtG-like"/>
</dbReference>
<keyword evidence="4 7" id="KW-1133">Transmembrane helix</keyword>
<dbReference type="GO" id="GO:0022857">
    <property type="term" value="F:transmembrane transporter activity"/>
    <property type="evidence" value="ECO:0007669"/>
    <property type="project" value="InterPro"/>
</dbReference>
<dbReference type="InterPro" id="IPR036259">
    <property type="entry name" value="MFS_trans_sf"/>
</dbReference>
<feature type="transmembrane region" description="Helical" evidence="7">
    <location>
        <begin position="66"/>
        <end position="88"/>
    </location>
</feature>
<evidence type="ECO:0000256" key="6">
    <source>
        <dbReference type="SAM" id="MobiDB-lite"/>
    </source>
</evidence>
<dbReference type="SUPFAM" id="SSF103473">
    <property type="entry name" value="MFS general substrate transporter"/>
    <property type="match status" value="1"/>
</dbReference>
<evidence type="ECO:0000256" key="1">
    <source>
        <dbReference type="ARBA" id="ARBA00004141"/>
    </source>
</evidence>
<feature type="transmembrane region" description="Helical" evidence="7">
    <location>
        <begin position="157"/>
        <end position="180"/>
    </location>
</feature>